<dbReference type="GO" id="GO:0006622">
    <property type="term" value="P:protein targeting to lysosome"/>
    <property type="evidence" value="ECO:0007669"/>
    <property type="project" value="TreeGrafter"/>
</dbReference>
<keyword evidence="3" id="KW-0175">Coiled coil</keyword>
<proteinExistence type="predicted"/>
<protein>
    <recommendedName>
        <fullName evidence="4">PX domain-containing protein</fullName>
    </recommendedName>
</protein>
<evidence type="ECO:0000313" key="6">
    <source>
        <dbReference type="Proteomes" id="UP000792457"/>
    </source>
</evidence>
<sequence>MMAESPDELPELRLKNLNCEVSNDARSFDNDSTKPQLSIPIVGYEVMEERARFTVFKLRIENLNTGEMWFVYRRYTDFFRLFSKLRSLFPMMKLNLPRKRWFGDNFDPVFLEDRVVGLQNFINSILSEEDLLKETCTREFFCLDDPPSYSESVEETRAMLDAMEDTIFQLKHQLKEKESDVERLKEDISVESRQKAQLFALIQESIQECPQCSKEFSRINLFEGSTSSRRNQFTERRVEEVDHMELNLDS</sequence>
<dbReference type="PROSITE" id="PS50195">
    <property type="entry name" value="PX"/>
    <property type="match status" value="1"/>
</dbReference>
<keyword evidence="6" id="KW-1185">Reference proteome</keyword>
<evidence type="ECO:0000259" key="4">
    <source>
        <dbReference type="PROSITE" id="PS50195"/>
    </source>
</evidence>
<evidence type="ECO:0000256" key="3">
    <source>
        <dbReference type="SAM" id="Coils"/>
    </source>
</evidence>
<dbReference type="GO" id="GO:0005770">
    <property type="term" value="C:late endosome"/>
    <property type="evidence" value="ECO:0007669"/>
    <property type="project" value="TreeGrafter"/>
</dbReference>
<dbReference type="PANTHER" id="PTHR22999:SF23">
    <property type="entry name" value="SORTING NEXIN-16"/>
    <property type="match status" value="1"/>
</dbReference>
<dbReference type="Pfam" id="PF00787">
    <property type="entry name" value="PX"/>
    <property type="match status" value="1"/>
</dbReference>
<evidence type="ECO:0000256" key="1">
    <source>
        <dbReference type="ARBA" id="ARBA00004496"/>
    </source>
</evidence>
<name>A0A8K0K2B9_LADFU</name>
<dbReference type="GO" id="GO:0005769">
    <property type="term" value="C:early endosome"/>
    <property type="evidence" value="ECO:0007669"/>
    <property type="project" value="TreeGrafter"/>
</dbReference>
<evidence type="ECO:0000313" key="5">
    <source>
        <dbReference type="EMBL" id="KAG8224683.1"/>
    </source>
</evidence>
<dbReference type="InterPro" id="IPR001683">
    <property type="entry name" value="PX_dom"/>
</dbReference>
<dbReference type="Gene3D" id="3.30.1520.10">
    <property type="entry name" value="Phox-like domain"/>
    <property type="match status" value="1"/>
</dbReference>
<organism evidence="5 6">
    <name type="scientific">Ladona fulva</name>
    <name type="common">Scarce chaser dragonfly</name>
    <name type="synonym">Libellula fulva</name>
    <dbReference type="NCBI Taxonomy" id="123851"/>
    <lineage>
        <taxon>Eukaryota</taxon>
        <taxon>Metazoa</taxon>
        <taxon>Ecdysozoa</taxon>
        <taxon>Arthropoda</taxon>
        <taxon>Hexapoda</taxon>
        <taxon>Insecta</taxon>
        <taxon>Pterygota</taxon>
        <taxon>Palaeoptera</taxon>
        <taxon>Odonata</taxon>
        <taxon>Epiprocta</taxon>
        <taxon>Anisoptera</taxon>
        <taxon>Libelluloidea</taxon>
        <taxon>Libellulidae</taxon>
        <taxon>Ladona</taxon>
    </lineage>
</organism>
<reference evidence="5" key="1">
    <citation type="submission" date="2013-04" db="EMBL/GenBank/DDBJ databases">
        <authorList>
            <person name="Qu J."/>
            <person name="Murali S.C."/>
            <person name="Bandaranaike D."/>
            <person name="Bellair M."/>
            <person name="Blankenburg K."/>
            <person name="Chao H."/>
            <person name="Dinh H."/>
            <person name="Doddapaneni H."/>
            <person name="Downs B."/>
            <person name="Dugan-Rocha S."/>
            <person name="Elkadiri S."/>
            <person name="Gnanaolivu R.D."/>
            <person name="Hernandez B."/>
            <person name="Javaid M."/>
            <person name="Jayaseelan J.C."/>
            <person name="Lee S."/>
            <person name="Li M."/>
            <person name="Ming W."/>
            <person name="Munidasa M."/>
            <person name="Muniz J."/>
            <person name="Nguyen L."/>
            <person name="Ongeri F."/>
            <person name="Osuji N."/>
            <person name="Pu L.-L."/>
            <person name="Puazo M."/>
            <person name="Qu C."/>
            <person name="Quiroz J."/>
            <person name="Raj R."/>
            <person name="Weissenberger G."/>
            <person name="Xin Y."/>
            <person name="Zou X."/>
            <person name="Han Y."/>
            <person name="Richards S."/>
            <person name="Worley K."/>
            <person name="Muzny D."/>
            <person name="Gibbs R."/>
        </authorList>
    </citation>
    <scope>NUCLEOTIDE SEQUENCE</scope>
    <source>
        <strain evidence="5">Sampled in the wild</strain>
    </source>
</reference>
<dbReference type="InterPro" id="IPR036871">
    <property type="entry name" value="PX_dom_sf"/>
</dbReference>
<comment type="subcellular location">
    <subcellularLocation>
        <location evidence="1">Cytoplasm</location>
    </subcellularLocation>
</comment>
<dbReference type="GO" id="GO:0045022">
    <property type="term" value="P:early endosome to late endosome transport"/>
    <property type="evidence" value="ECO:0007669"/>
    <property type="project" value="TreeGrafter"/>
</dbReference>
<dbReference type="InterPro" id="IPR051837">
    <property type="entry name" value="SortingNexin/PXDomain-PKLike"/>
</dbReference>
<keyword evidence="2" id="KW-0963">Cytoplasm</keyword>
<dbReference type="AlphaFoldDB" id="A0A8K0K2B9"/>
<reference evidence="5" key="2">
    <citation type="submission" date="2017-10" db="EMBL/GenBank/DDBJ databases">
        <title>Ladona fulva Genome sequencing and assembly.</title>
        <authorList>
            <person name="Murali S."/>
            <person name="Richards S."/>
            <person name="Bandaranaike D."/>
            <person name="Bellair M."/>
            <person name="Blankenburg K."/>
            <person name="Chao H."/>
            <person name="Dinh H."/>
            <person name="Doddapaneni H."/>
            <person name="Dugan-Rocha S."/>
            <person name="Elkadiri S."/>
            <person name="Gnanaolivu R."/>
            <person name="Hernandez B."/>
            <person name="Skinner E."/>
            <person name="Javaid M."/>
            <person name="Lee S."/>
            <person name="Li M."/>
            <person name="Ming W."/>
            <person name="Munidasa M."/>
            <person name="Muniz J."/>
            <person name="Nguyen L."/>
            <person name="Hughes D."/>
            <person name="Osuji N."/>
            <person name="Pu L.-L."/>
            <person name="Puazo M."/>
            <person name="Qu C."/>
            <person name="Quiroz J."/>
            <person name="Raj R."/>
            <person name="Weissenberger G."/>
            <person name="Xin Y."/>
            <person name="Zou X."/>
            <person name="Han Y."/>
            <person name="Worley K."/>
            <person name="Muzny D."/>
            <person name="Gibbs R."/>
        </authorList>
    </citation>
    <scope>NUCLEOTIDE SEQUENCE</scope>
    <source>
        <strain evidence="5">Sampled in the wild</strain>
    </source>
</reference>
<dbReference type="OrthoDB" id="76516at2759"/>
<dbReference type="SMART" id="SM00312">
    <property type="entry name" value="PX"/>
    <property type="match status" value="1"/>
</dbReference>
<feature type="coiled-coil region" evidence="3">
    <location>
        <begin position="153"/>
        <end position="194"/>
    </location>
</feature>
<dbReference type="SUPFAM" id="SSF64268">
    <property type="entry name" value="PX domain"/>
    <property type="match status" value="1"/>
</dbReference>
<dbReference type="EMBL" id="KZ308207">
    <property type="protein sequence ID" value="KAG8224683.1"/>
    <property type="molecule type" value="Genomic_DNA"/>
</dbReference>
<comment type="caution">
    <text evidence="5">The sequence shown here is derived from an EMBL/GenBank/DDBJ whole genome shotgun (WGS) entry which is preliminary data.</text>
</comment>
<evidence type="ECO:0000256" key="2">
    <source>
        <dbReference type="ARBA" id="ARBA00022490"/>
    </source>
</evidence>
<dbReference type="Proteomes" id="UP000792457">
    <property type="component" value="Unassembled WGS sequence"/>
</dbReference>
<gene>
    <name evidence="5" type="ORF">J437_LFUL003798</name>
</gene>
<feature type="domain" description="PX" evidence="4">
    <location>
        <begin position="34"/>
        <end position="148"/>
    </location>
</feature>
<accession>A0A8K0K2B9</accession>
<dbReference type="GO" id="GO:0035091">
    <property type="term" value="F:phosphatidylinositol binding"/>
    <property type="evidence" value="ECO:0007669"/>
    <property type="project" value="InterPro"/>
</dbReference>
<dbReference type="GO" id="GO:0008333">
    <property type="term" value="P:endosome to lysosome transport"/>
    <property type="evidence" value="ECO:0007669"/>
    <property type="project" value="TreeGrafter"/>
</dbReference>
<dbReference type="PANTHER" id="PTHR22999">
    <property type="entry name" value="PX SERINE/THREONINE KINASE PXK"/>
    <property type="match status" value="1"/>
</dbReference>